<evidence type="ECO:0000259" key="4">
    <source>
        <dbReference type="Pfam" id="PF00703"/>
    </source>
</evidence>
<dbReference type="GO" id="GO:0004553">
    <property type="term" value="F:hydrolase activity, hydrolyzing O-glycosyl compounds"/>
    <property type="evidence" value="ECO:0007669"/>
    <property type="project" value="InterPro"/>
</dbReference>
<dbReference type="SUPFAM" id="SSF49303">
    <property type="entry name" value="beta-Galactosidase/glucuronidase domain"/>
    <property type="match status" value="1"/>
</dbReference>
<comment type="caution">
    <text evidence="7">The sequence shown here is derived from an EMBL/GenBank/DDBJ whole genome shotgun (WGS) entry which is preliminary data.</text>
</comment>
<dbReference type="Gene3D" id="3.20.20.80">
    <property type="entry name" value="Glycosidases"/>
    <property type="match status" value="1"/>
</dbReference>
<feature type="domain" description="Glycoside hydrolase family 2 immunoglobulin-like beta-sandwich" evidence="4">
    <location>
        <begin position="184"/>
        <end position="268"/>
    </location>
</feature>
<dbReference type="SUPFAM" id="SSF49785">
    <property type="entry name" value="Galactose-binding domain-like"/>
    <property type="match status" value="1"/>
</dbReference>
<dbReference type="RefSeq" id="WP_126139713.1">
    <property type="nucleotide sequence ID" value="NZ_RXHU01000011.1"/>
</dbReference>
<evidence type="ECO:0000259" key="5">
    <source>
        <dbReference type="Pfam" id="PF02836"/>
    </source>
</evidence>
<dbReference type="Pfam" id="PF02836">
    <property type="entry name" value="Glyco_hydro_2_C"/>
    <property type="match status" value="1"/>
</dbReference>
<gene>
    <name evidence="7" type="ORF">EJQ19_02980</name>
</gene>
<dbReference type="Gene3D" id="2.60.120.260">
    <property type="entry name" value="Galactose-binding domain-like"/>
    <property type="match status" value="1"/>
</dbReference>
<dbReference type="InterPro" id="IPR017853">
    <property type="entry name" value="GH"/>
</dbReference>
<dbReference type="Pfam" id="PF00703">
    <property type="entry name" value="Glyco_hydro_2"/>
    <property type="match status" value="1"/>
</dbReference>
<dbReference type="Gene3D" id="2.60.40.10">
    <property type="entry name" value="Immunoglobulins"/>
    <property type="match status" value="2"/>
</dbReference>
<dbReference type="InterPro" id="IPR006104">
    <property type="entry name" value="Glyco_hydro_2_N"/>
</dbReference>
<evidence type="ECO:0000256" key="1">
    <source>
        <dbReference type="ARBA" id="ARBA00007401"/>
    </source>
</evidence>
<dbReference type="PRINTS" id="PR00132">
    <property type="entry name" value="GLHYDRLASE2"/>
</dbReference>
<evidence type="ECO:0000313" key="7">
    <source>
        <dbReference type="EMBL" id="RTE11262.1"/>
    </source>
</evidence>
<feature type="domain" description="Glycoside hydrolase family 2 catalytic" evidence="5">
    <location>
        <begin position="275"/>
        <end position="566"/>
    </location>
</feature>
<dbReference type="PANTHER" id="PTHR42732:SF1">
    <property type="entry name" value="BETA-MANNOSIDASE"/>
    <property type="match status" value="1"/>
</dbReference>
<dbReference type="InterPro" id="IPR006102">
    <property type="entry name" value="Ig-like_GH2"/>
</dbReference>
<reference evidence="7 8" key="1">
    <citation type="submission" date="2018-12" db="EMBL/GenBank/DDBJ databases">
        <title>Bacillus ochoae sp. nov., Paenibacillus whitsoniae sp. nov., Paenibacillus spiritus sp. nov. Isolated from the Mars Exploration Rover during spacecraft assembly.</title>
        <authorList>
            <person name="Seuylemezian A."/>
            <person name="Vaishampayan P."/>
        </authorList>
    </citation>
    <scope>NUCLEOTIDE SEQUENCE [LARGE SCALE GENOMIC DNA]</scope>
    <source>
        <strain evidence="7 8">MER 54</strain>
    </source>
</reference>
<evidence type="ECO:0000256" key="3">
    <source>
        <dbReference type="ARBA" id="ARBA00023295"/>
    </source>
</evidence>
<dbReference type="GO" id="GO:0005975">
    <property type="term" value="P:carbohydrate metabolic process"/>
    <property type="evidence" value="ECO:0007669"/>
    <property type="project" value="InterPro"/>
</dbReference>
<protein>
    <submittedName>
        <fullName evidence="7">Beta-galactosidase</fullName>
    </submittedName>
</protein>
<feature type="domain" description="Glycosyl hydrolases family 2 sugar binding" evidence="6">
    <location>
        <begin position="47"/>
        <end position="148"/>
    </location>
</feature>
<organism evidence="7 8">
    <name type="scientific">Paenibacillus whitsoniae</name>
    <dbReference type="NCBI Taxonomy" id="2496558"/>
    <lineage>
        <taxon>Bacteria</taxon>
        <taxon>Bacillati</taxon>
        <taxon>Bacillota</taxon>
        <taxon>Bacilli</taxon>
        <taxon>Bacillales</taxon>
        <taxon>Paenibacillaceae</taxon>
        <taxon>Paenibacillus</taxon>
    </lineage>
</organism>
<dbReference type="Pfam" id="PF02837">
    <property type="entry name" value="Glyco_hydro_2_N"/>
    <property type="match status" value="1"/>
</dbReference>
<evidence type="ECO:0000259" key="6">
    <source>
        <dbReference type="Pfam" id="PF02837"/>
    </source>
</evidence>
<dbReference type="InterPro" id="IPR008979">
    <property type="entry name" value="Galactose-bd-like_sf"/>
</dbReference>
<dbReference type="SUPFAM" id="SSF51445">
    <property type="entry name" value="(Trans)glycosidases"/>
    <property type="match status" value="1"/>
</dbReference>
<dbReference type="InterPro" id="IPR051913">
    <property type="entry name" value="GH2_Domain-Containing"/>
</dbReference>
<name>A0A430JJR3_9BACL</name>
<dbReference type="InterPro" id="IPR006101">
    <property type="entry name" value="Glyco_hydro_2"/>
</dbReference>
<dbReference type="InterPro" id="IPR036156">
    <property type="entry name" value="Beta-gal/glucu_dom_sf"/>
</dbReference>
<accession>A0A430JJR3</accession>
<dbReference type="EMBL" id="RXHU01000011">
    <property type="protein sequence ID" value="RTE11262.1"/>
    <property type="molecule type" value="Genomic_DNA"/>
</dbReference>
<dbReference type="InterPro" id="IPR006103">
    <property type="entry name" value="Glyco_hydro_2_cat"/>
</dbReference>
<dbReference type="AlphaFoldDB" id="A0A430JJR3"/>
<dbReference type="InterPro" id="IPR013783">
    <property type="entry name" value="Ig-like_fold"/>
</dbReference>
<comment type="similarity">
    <text evidence="1">Belongs to the glycosyl hydrolase 2 family.</text>
</comment>
<dbReference type="PANTHER" id="PTHR42732">
    <property type="entry name" value="BETA-GALACTOSIDASE"/>
    <property type="match status" value="1"/>
</dbReference>
<evidence type="ECO:0000256" key="2">
    <source>
        <dbReference type="ARBA" id="ARBA00022801"/>
    </source>
</evidence>
<dbReference type="Proteomes" id="UP000276128">
    <property type="component" value="Unassembled WGS sequence"/>
</dbReference>
<sequence length="761" mass="87689">MVQTVELNDGWIFTKNNTVTYSSEDIQEGEDVTIPHCWNQIDGQDGTPYYRGQCWYQRKLTLPEVDVTKRLYLEIGAAGMIGTVYINGQCAGESRCGYSMFRVPLNPYIQAGENLISIMVDNSLHKDVFPLMADFTFYGGLYRDVKLLVMEDIHFDLLDQGRDGVYLSQKKLENNAFELEVFGKIINESSIPRTGVLIVQVNDQESNMVLEERMELTLIAETAFNIKSVIYTPILWQGIENPYLYTVNASINIEGHTYDMRSIKYGFRTAEVTADRGLLLNGKPIKLNGVSRHQDYAGVGNAITKAHMEEDMSLIRDIGANTIRLSHYQHDDYFYSLCDHYGMLVWAEVPFISIPSTQDPQNQNAVDQLERLIKQAYNHCSIYCWGVQNEITIAVENEKTYESVKRLKALARHLDPGRLTAQANIYSVEDDSLLNSITDLVGYNLYYGWYYGEMKDLGERLDRFHRVQPNVPVLIAEYGVDTNPRFHSYSPQVKDYTEEYQLLFHQNALQTINDRPYVLGGYVWNMFDFGSANRNEGGESGKNLKGLVTIDRKIKKDAYYLYKAHWSKNSFVHIAGRRFTNRHNELNDIVILSNISVIKIYKDQVLLKEVKNDQPVKLVKDVALVRGENHLKVVGVDELGAIYSDEIVLHYVSEIDKSYVYVKKEEARHVVNWFEKFDLTNVKEIELKEGYYSTFDTIEDLYMNEKAKAVFLKYFEHTTHNPRFELTKGVMSIEKMSKLSFFKIPKDLLTVINTELNVIKK</sequence>
<keyword evidence="3" id="KW-0326">Glycosidase</keyword>
<proteinExistence type="inferred from homology"/>
<evidence type="ECO:0000313" key="8">
    <source>
        <dbReference type="Proteomes" id="UP000276128"/>
    </source>
</evidence>
<dbReference type="OrthoDB" id="9762066at2"/>
<keyword evidence="2" id="KW-0378">Hydrolase</keyword>
<keyword evidence="8" id="KW-1185">Reference proteome</keyword>